<evidence type="ECO:0000256" key="1">
    <source>
        <dbReference type="SAM" id="MobiDB-lite"/>
    </source>
</evidence>
<gene>
    <name evidence="2" type="ORF">XA68_11797</name>
</gene>
<dbReference type="Proteomes" id="UP000037136">
    <property type="component" value="Unassembled WGS sequence"/>
</dbReference>
<organism evidence="2 3">
    <name type="scientific">Ophiocordyceps unilateralis</name>
    <name type="common">Zombie-ant fungus</name>
    <name type="synonym">Torrubia unilateralis</name>
    <dbReference type="NCBI Taxonomy" id="268505"/>
    <lineage>
        <taxon>Eukaryota</taxon>
        <taxon>Fungi</taxon>
        <taxon>Dikarya</taxon>
        <taxon>Ascomycota</taxon>
        <taxon>Pezizomycotina</taxon>
        <taxon>Sordariomycetes</taxon>
        <taxon>Hypocreomycetidae</taxon>
        <taxon>Hypocreales</taxon>
        <taxon>Ophiocordycipitaceae</taxon>
        <taxon>Ophiocordyceps</taxon>
    </lineage>
</organism>
<dbReference type="AlphaFoldDB" id="A0A2A9PMR1"/>
<feature type="compositionally biased region" description="Polar residues" evidence="1">
    <location>
        <begin position="1"/>
        <end position="12"/>
    </location>
</feature>
<sequence length="142" mass="15304">MSFRPTLQTTDEGQSRDGGKGCPPCYPATLLFTSKLPLPCPTLRAYLFLCKLRCVGNKDTVGTVETNALVSEADVNSGASVPDFRPRHLSSQDLENCTHRGFQSLTLPLLQLTAAFVLLTCQANAYVVDSFSSVSLGKTDMA</sequence>
<reference evidence="2 3" key="2">
    <citation type="journal article" date="2017" name="Sci. Rep.">
        <title>Ant-infecting Ophiocordyceps genomes reveal a high diversity of potential behavioral manipulation genes and a possible major role for enterotoxins.</title>
        <authorList>
            <person name="de Bekker C."/>
            <person name="Ohm R.A."/>
            <person name="Evans H.C."/>
            <person name="Brachmann A."/>
            <person name="Hughes D.P."/>
        </authorList>
    </citation>
    <scope>NUCLEOTIDE SEQUENCE [LARGE SCALE GENOMIC DNA]</scope>
    <source>
        <strain evidence="2 3">SC16a</strain>
    </source>
</reference>
<feature type="region of interest" description="Disordered" evidence="1">
    <location>
        <begin position="1"/>
        <end position="20"/>
    </location>
</feature>
<comment type="caution">
    <text evidence="2">The sequence shown here is derived from an EMBL/GenBank/DDBJ whole genome shotgun (WGS) entry which is preliminary data.</text>
</comment>
<evidence type="ECO:0000313" key="2">
    <source>
        <dbReference type="EMBL" id="PFH62785.1"/>
    </source>
</evidence>
<proteinExistence type="predicted"/>
<protein>
    <submittedName>
        <fullName evidence="2">Uncharacterized protein</fullName>
    </submittedName>
</protein>
<name>A0A2A9PMR1_OPHUN</name>
<reference evidence="2 3" key="1">
    <citation type="journal article" date="2015" name="BMC Genomics">
        <title>Gene expression during zombie ant biting behavior reflects the complexity underlying fungal parasitic behavioral manipulation.</title>
        <authorList>
            <person name="de Bekker C."/>
            <person name="Ohm R.A."/>
            <person name="Loreto R.G."/>
            <person name="Sebastian A."/>
            <person name="Albert I."/>
            <person name="Merrow M."/>
            <person name="Brachmann A."/>
            <person name="Hughes D.P."/>
        </authorList>
    </citation>
    <scope>NUCLEOTIDE SEQUENCE [LARGE SCALE GENOMIC DNA]</scope>
    <source>
        <strain evidence="2 3">SC16a</strain>
    </source>
</reference>
<accession>A0A2A9PMR1</accession>
<keyword evidence="3" id="KW-1185">Reference proteome</keyword>
<evidence type="ECO:0000313" key="3">
    <source>
        <dbReference type="Proteomes" id="UP000037136"/>
    </source>
</evidence>
<dbReference type="EMBL" id="LAZP02000017">
    <property type="protein sequence ID" value="PFH62785.1"/>
    <property type="molecule type" value="Genomic_DNA"/>
</dbReference>